<keyword evidence="1" id="KW-0472">Membrane</keyword>
<feature type="transmembrane region" description="Helical" evidence="1">
    <location>
        <begin position="40"/>
        <end position="62"/>
    </location>
</feature>
<keyword evidence="1" id="KW-0812">Transmembrane</keyword>
<accession>A0A5B8XPS4</accession>
<evidence type="ECO:0000313" key="3">
    <source>
        <dbReference type="Proteomes" id="UP000321595"/>
    </source>
</evidence>
<dbReference type="KEGG" id="bbae:FRD01_08450"/>
<dbReference type="EMBL" id="CP042467">
    <property type="protein sequence ID" value="QED27271.1"/>
    <property type="molecule type" value="Genomic_DNA"/>
</dbReference>
<dbReference type="Proteomes" id="UP000321595">
    <property type="component" value="Chromosome"/>
</dbReference>
<sequence length="132" mass="14730">MKRTDDRANLVQAFQGLVDEIVLLVSDHLRLFRTELRRDTLIAAKYAAAALFFGAILFFSYAMLNLSVVFFAGWAAGPLGMAVSSLVLTLTNVGFSLRAFRSVVQRIEQDQLGPRFSSAELTRSKEWITPQT</sequence>
<dbReference type="Pfam" id="PF07332">
    <property type="entry name" value="Phage_holin_3_6"/>
    <property type="match status" value="1"/>
</dbReference>
<gene>
    <name evidence="2" type="ORF">FRD01_08450</name>
</gene>
<evidence type="ECO:0000313" key="2">
    <source>
        <dbReference type="EMBL" id="QED27271.1"/>
    </source>
</evidence>
<keyword evidence="1" id="KW-1133">Transmembrane helix</keyword>
<dbReference type="InterPro" id="IPR009937">
    <property type="entry name" value="Phage_holin_3_6"/>
</dbReference>
<reference evidence="2 3" key="1">
    <citation type="submission" date="2019-08" db="EMBL/GenBank/DDBJ databases">
        <authorList>
            <person name="Liang Q."/>
        </authorList>
    </citation>
    <scope>NUCLEOTIDE SEQUENCE [LARGE SCALE GENOMIC DNA]</scope>
    <source>
        <strain evidence="2 3">V1718</strain>
    </source>
</reference>
<keyword evidence="3" id="KW-1185">Reference proteome</keyword>
<feature type="transmembrane region" description="Helical" evidence="1">
    <location>
        <begin position="68"/>
        <end position="91"/>
    </location>
</feature>
<evidence type="ECO:0000256" key="1">
    <source>
        <dbReference type="SAM" id="Phobius"/>
    </source>
</evidence>
<name>A0A5B8XPS4_9DELT</name>
<organism evidence="2 3">
    <name type="scientific">Microvenator marinus</name>
    <dbReference type="NCBI Taxonomy" id="2600177"/>
    <lineage>
        <taxon>Bacteria</taxon>
        <taxon>Deltaproteobacteria</taxon>
        <taxon>Bradymonadales</taxon>
        <taxon>Microvenatoraceae</taxon>
        <taxon>Microvenator</taxon>
    </lineage>
</organism>
<dbReference type="RefSeq" id="WP_146958956.1">
    <property type="nucleotide sequence ID" value="NZ_CP042467.1"/>
</dbReference>
<dbReference type="AlphaFoldDB" id="A0A5B8XPS4"/>
<protein>
    <submittedName>
        <fullName evidence="2">Uncharacterized protein</fullName>
    </submittedName>
</protein>
<proteinExistence type="predicted"/>